<evidence type="ECO:0000259" key="3">
    <source>
        <dbReference type="SMART" id="SM00507"/>
    </source>
</evidence>
<gene>
    <name evidence="4" type="ORF">CFK38_12895</name>
</gene>
<sequence length="601" mass="64331">MAHDPHDTSEETPGVGHDASGVVPLRATSGRGPEGSIAAQERSGARSALTIDAGVGELRIGDVDVTAARAVLAEIGADGAVSLDRLSATETVAVLSRLQELSGAVAAVQARALIRLEESVKEDCRRREETPKQALKIARSEVSTALKQSRSCAGQSMASCRRLVRSMPGMLAALAHGRIVPSSAHRVGRTMAPASPEQRAQVDQILAAHLPYLEDCGPEEWAGEAEKVLHGLDPHGAADRHRTAKKDRSVTVRRGEHGMCTVTAHLSGLDGARIRKGLSIAAEKARAHGDRRGHQQIMADLFADALIGRGEGIDPSTLDIGVIITDRSLLAPDHADAATIEGYGAVPYEHIREEMREAMSAADQDPELAPALRRLYTDPEDGQLVAVESTARSFPPALARFLRIAHQTCRAPHCDASIRQNDHIVPWAQGGPTSLDNGNGLCAADNQKEESGQSARVVRDENGKRRTVEWTTRYGQKSHRRGINHDPLGTGARLLGSTAGAEHSALDADSGPPQDEPTPGTSRESGIPRRDHSGDQIQGTAVDEPEGALRRALALIDPHLVEHDSLSDRHRLARGRRDHVFLPHLTLISRRPWRGPEAGAA</sequence>
<evidence type="ECO:0000313" key="4">
    <source>
        <dbReference type="EMBL" id="ATG52315.1"/>
    </source>
</evidence>
<keyword evidence="4" id="KW-0540">Nuclease</keyword>
<evidence type="ECO:0000256" key="1">
    <source>
        <dbReference type="ARBA" id="ARBA00023450"/>
    </source>
</evidence>
<feature type="region of interest" description="Disordered" evidence="2">
    <location>
        <begin position="1"/>
        <end position="43"/>
    </location>
</feature>
<feature type="compositionally biased region" description="Basic and acidic residues" evidence="2">
    <location>
        <begin position="446"/>
        <end position="468"/>
    </location>
</feature>
<dbReference type="Proteomes" id="UP000218165">
    <property type="component" value="Chromosome"/>
</dbReference>
<dbReference type="InterPro" id="IPR003615">
    <property type="entry name" value="HNH_nuc"/>
</dbReference>
<dbReference type="EMBL" id="CP023563">
    <property type="protein sequence ID" value="ATG52315.1"/>
    <property type="molecule type" value="Genomic_DNA"/>
</dbReference>
<keyword evidence="4" id="KW-0255">Endonuclease</keyword>
<evidence type="ECO:0000256" key="2">
    <source>
        <dbReference type="SAM" id="MobiDB-lite"/>
    </source>
</evidence>
<name>A0A291GPZ8_9MICO</name>
<feature type="region of interest" description="Disordered" evidence="2">
    <location>
        <begin position="445"/>
        <end position="545"/>
    </location>
</feature>
<dbReference type="AlphaFoldDB" id="A0A291GPZ8"/>
<dbReference type="KEGG" id="brz:CFK38_12895"/>
<dbReference type="GO" id="GO:0008270">
    <property type="term" value="F:zinc ion binding"/>
    <property type="evidence" value="ECO:0007669"/>
    <property type="project" value="InterPro"/>
</dbReference>
<dbReference type="Pfam" id="PF01844">
    <property type="entry name" value="HNH"/>
    <property type="match status" value="1"/>
</dbReference>
<dbReference type="GO" id="GO:0003676">
    <property type="term" value="F:nucleic acid binding"/>
    <property type="evidence" value="ECO:0007669"/>
    <property type="project" value="InterPro"/>
</dbReference>
<proteinExistence type="inferred from homology"/>
<feature type="domain" description="HNH nuclease" evidence="3">
    <location>
        <begin position="397"/>
        <end position="447"/>
    </location>
</feature>
<protein>
    <submittedName>
        <fullName evidence="4">HNH endonuclease</fullName>
    </submittedName>
</protein>
<reference evidence="5" key="1">
    <citation type="submission" date="2017-09" db="EMBL/GenBank/DDBJ databases">
        <title>Brachybacterium sp. VM2412.</title>
        <authorList>
            <person name="Tak E.J."/>
            <person name="Bae J.-W."/>
        </authorList>
    </citation>
    <scope>NUCLEOTIDE SEQUENCE [LARGE SCALE GENOMIC DNA]</scope>
    <source>
        <strain evidence="5">VM2412</strain>
    </source>
</reference>
<dbReference type="SMART" id="SM00507">
    <property type="entry name" value="HNHc"/>
    <property type="match status" value="1"/>
</dbReference>
<dbReference type="CDD" id="cd00085">
    <property type="entry name" value="HNHc"/>
    <property type="match status" value="1"/>
</dbReference>
<dbReference type="Pfam" id="PF02720">
    <property type="entry name" value="DUF222"/>
    <property type="match status" value="1"/>
</dbReference>
<keyword evidence="4" id="KW-0378">Hydrolase</keyword>
<evidence type="ECO:0000313" key="5">
    <source>
        <dbReference type="Proteomes" id="UP000218165"/>
    </source>
</evidence>
<dbReference type="OrthoDB" id="5241234at2"/>
<dbReference type="InterPro" id="IPR003870">
    <property type="entry name" value="DUF222"/>
</dbReference>
<comment type="similarity">
    <text evidence="1">Belongs to the Rv1128c/1148c/1588c/1702c/1945/3466 family.</text>
</comment>
<dbReference type="GO" id="GO:0004519">
    <property type="term" value="F:endonuclease activity"/>
    <property type="evidence" value="ECO:0007669"/>
    <property type="project" value="UniProtKB-KW"/>
</dbReference>
<dbReference type="InterPro" id="IPR002711">
    <property type="entry name" value="HNH"/>
</dbReference>
<keyword evidence="5" id="KW-1185">Reference proteome</keyword>
<organism evidence="4 5">
    <name type="scientific">Brachybacterium vulturis</name>
    <dbReference type="NCBI Taxonomy" id="2017484"/>
    <lineage>
        <taxon>Bacteria</taxon>
        <taxon>Bacillati</taxon>
        <taxon>Actinomycetota</taxon>
        <taxon>Actinomycetes</taxon>
        <taxon>Micrococcales</taxon>
        <taxon>Dermabacteraceae</taxon>
        <taxon>Brachybacterium</taxon>
    </lineage>
</organism>
<accession>A0A291GPZ8</accession>